<organism evidence="2 3">
    <name type="scientific">Exiguobacterium aurantiacum</name>
    <dbReference type="NCBI Taxonomy" id="33987"/>
    <lineage>
        <taxon>Bacteria</taxon>
        <taxon>Bacillati</taxon>
        <taxon>Bacillota</taxon>
        <taxon>Bacilli</taxon>
        <taxon>Bacillales</taxon>
        <taxon>Bacillales Family XII. Incertae Sedis</taxon>
        <taxon>Exiguobacterium</taxon>
    </lineage>
</organism>
<keyword evidence="1" id="KW-1133">Transmembrane helix</keyword>
<name>A0A377FSS5_9BACL</name>
<keyword evidence="1" id="KW-0812">Transmembrane</keyword>
<keyword evidence="1" id="KW-0472">Membrane</keyword>
<evidence type="ECO:0000256" key="1">
    <source>
        <dbReference type="SAM" id="Phobius"/>
    </source>
</evidence>
<feature type="transmembrane region" description="Helical" evidence="1">
    <location>
        <begin position="81"/>
        <end position="102"/>
    </location>
</feature>
<dbReference type="EMBL" id="UGGP01000001">
    <property type="protein sequence ID" value="STO07546.1"/>
    <property type="molecule type" value="Genomic_DNA"/>
</dbReference>
<accession>A0A377FSS5</accession>
<evidence type="ECO:0000313" key="2">
    <source>
        <dbReference type="EMBL" id="STO07546.1"/>
    </source>
</evidence>
<dbReference type="STRING" id="1397694.GCA_000702585_01408"/>
<proteinExistence type="predicted"/>
<feature type="transmembrane region" description="Helical" evidence="1">
    <location>
        <begin position="5"/>
        <end position="24"/>
    </location>
</feature>
<protein>
    <submittedName>
        <fullName evidence="2">Uncharacterized protein</fullName>
    </submittedName>
</protein>
<reference evidence="2 3" key="1">
    <citation type="submission" date="2018-06" db="EMBL/GenBank/DDBJ databases">
        <authorList>
            <consortium name="Pathogen Informatics"/>
            <person name="Doyle S."/>
        </authorList>
    </citation>
    <scope>NUCLEOTIDE SEQUENCE [LARGE SCALE GENOMIC DNA]</scope>
    <source>
        <strain evidence="2 3">NCTC13163</strain>
    </source>
</reference>
<dbReference type="RefSeq" id="WP_029334589.1">
    <property type="nucleotide sequence ID" value="NZ_UGGP01000001.1"/>
</dbReference>
<evidence type="ECO:0000313" key="3">
    <source>
        <dbReference type="Proteomes" id="UP000254060"/>
    </source>
</evidence>
<dbReference type="AlphaFoldDB" id="A0A377FSS5"/>
<feature type="transmembrane region" description="Helical" evidence="1">
    <location>
        <begin position="44"/>
        <end position="69"/>
    </location>
</feature>
<gene>
    <name evidence="2" type="ORF">NCTC13163_00894</name>
</gene>
<dbReference type="Proteomes" id="UP000254060">
    <property type="component" value="Unassembled WGS sequence"/>
</dbReference>
<sequence length="118" mass="13590">MNSLFLIAIVFIFIVGIAALVYLIKSLIDMWREYTTTKNETVLLLFILNIVGVFLSGSLLSMIVAIIFYWNRSKKMRNLGIFLLIAGPILIILLIIGSFTLYDAPMMDWEQMEYEMNL</sequence>
<dbReference type="OrthoDB" id="2353835at2"/>